<evidence type="ECO:0000313" key="2">
    <source>
        <dbReference type="Proteomes" id="UP000605805"/>
    </source>
</evidence>
<dbReference type="Proteomes" id="UP000605805">
    <property type="component" value="Unassembled WGS sequence"/>
</dbReference>
<proteinExistence type="predicted"/>
<accession>A0A833DU34</accession>
<gene>
    <name evidence="1" type="ORF">EYH02_01730</name>
</gene>
<dbReference type="Pfam" id="PF05559">
    <property type="entry name" value="DUF763"/>
    <property type="match status" value="1"/>
</dbReference>
<reference evidence="1" key="1">
    <citation type="journal article" date="2020" name="ISME J.">
        <title>Gammaproteobacteria mediating utilization of methyl-, sulfur- and petroleum organic compounds in deep ocean hydrothermal plumes.</title>
        <authorList>
            <person name="Zhou Z."/>
            <person name="Liu Y."/>
            <person name="Pan J."/>
            <person name="Cron B.R."/>
            <person name="Toner B.M."/>
            <person name="Anantharaman K."/>
            <person name="Breier J.A."/>
            <person name="Dick G.J."/>
            <person name="Li M."/>
        </authorList>
    </citation>
    <scope>NUCLEOTIDE SEQUENCE</scope>
    <source>
        <strain evidence="1">SZUA-1435</strain>
    </source>
</reference>
<dbReference type="PANTHER" id="PTHR38597:SF1">
    <property type="entry name" value="BLL3834 PROTEIN"/>
    <property type="match status" value="1"/>
</dbReference>
<name>A0A833DU34_9CREN</name>
<protein>
    <submittedName>
        <fullName evidence="1">DUF763 domain-containing protein</fullName>
    </submittedName>
</protein>
<dbReference type="AlphaFoldDB" id="A0A833DU34"/>
<dbReference type="InterPro" id="IPR008482">
    <property type="entry name" value="DUF763"/>
</dbReference>
<organism evidence="1 2">
    <name type="scientific">Ignisphaera aggregans</name>
    <dbReference type="NCBI Taxonomy" id="334771"/>
    <lineage>
        <taxon>Archaea</taxon>
        <taxon>Thermoproteota</taxon>
        <taxon>Thermoprotei</taxon>
        <taxon>Desulfurococcales</taxon>
        <taxon>Desulfurococcaceae</taxon>
        <taxon>Ignisphaera</taxon>
    </lineage>
</organism>
<dbReference type="PANTHER" id="PTHR38597">
    <property type="entry name" value="BLL3834 PROTEIN"/>
    <property type="match status" value="1"/>
</dbReference>
<comment type="caution">
    <text evidence="1">The sequence shown here is derived from an EMBL/GenBank/DDBJ whole genome shotgun (WGS) entry which is preliminary data.</text>
</comment>
<sequence length="402" mass="45066">MGLEGIADLPLHTGKVPSWLIPYMRRLGKAIVELIIDEFGPHELVKRFADPFWFQAFNNVIGMDWDSSGSTTVVVYVLKSIAPPQRFNELGLAVVGGKGVDARKVPEELRTLGDSVDIDMLTKSSKLAAKIDSSALQDGYELYIHSMIVSENGEWTVIQQGMNLEIKMARRYHLHGFKNIPTVEINPHTGIACNRVSEVLNLTDTESHQARKAILDIVADTTPSKLIESIANINRILRGVHSLEKWISPSAYPHRLIVEAKNKVLTNKRFYKPIANMHLVEKTVKLLNSIKPKTFDELLLTPGVGPETLRALALVADLIYGYTPSFKDPVTHPLDPFIYAYAHGGKDGIPFPVDIRTMRKTIEFLEQALMKASLDAKLKRQALRRLSQYVRRVLAATQRTTQ</sequence>
<dbReference type="EMBL" id="DQTV01000037">
    <property type="protein sequence ID" value="HIP56779.1"/>
    <property type="molecule type" value="Genomic_DNA"/>
</dbReference>
<evidence type="ECO:0000313" key="1">
    <source>
        <dbReference type="EMBL" id="HIP56779.1"/>
    </source>
</evidence>